<evidence type="ECO:0000256" key="7">
    <source>
        <dbReference type="ARBA" id="ARBA00022827"/>
    </source>
</evidence>
<dbReference type="RefSeq" id="WP_134380867.1">
    <property type="nucleotide sequence ID" value="NZ_SORX01000003.1"/>
</dbReference>
<gene>
    <name evidence="15" type="ORF">E2626_06190</name>
</gene>
<reference evidence="15 16" key="1">
    <citation type="submission" date="2019-03" db="EMBL/GenBank/DDBJ databases">
        <authorList>
            <person name="Yang Y."/>
        </authorList>
    </citation>
    <scope>NUCLEOTIDE SEQUENCE [LARGE SCALE GENOMIC DNA]</scope>
    <source>
        <strain evidence="15 16">ASL-1</strain>
    </source>
</reference>
<evidence type="ECO:0000256" key="9">
    <source>
        <dbReference type="ARBA" id="ARBA00023002"/>
    </source>
</evidence>
<keyword evidence="9" id="KW-0560">Oxidoreductase</keyword>
<evidence type="ECO:0000256" key="6">
    <source>
        <dbReference type="ARBA" id="ARBA00022630"/>
    </source>
</evidence>
<comment type="catalytic activity">
    <reaction evidence="14">
        <text>L-lysine + NADPH + O2 = N(6)-hydroxy-L-lysine + NADP(+) + H2O</text>
        <dbReference type="Rhea" id="RHEA:23228"/>
        <dbReference type="ChEBI" id="CHEBI:15377"/>
        <dbReference type="ChEBI" id="CHEBI:15379"/>
        <dbReference type="ChEBI" id="CHEBI:32551"/>
        <dbReference type="ChEBI" id="CHEBI:57783"/>
        <dbReference type="ChEBI" id="CHEBI:57820"/>
        <dbReference type="ChEBI" id="CHEBI:58349"/>
        <dbReference type="EC" id="1.14.13.59"/>
    </reaction>
</comment>
<keyword evidence="16" id="KW-1185">Reference proteome</keyword>
<evidence type="ECO:0000256" key="13">
    <source>
        <dbReference type="ARBA" id="ARBA00032738"/>
    </source>
</evidence>
<protein>
    <recommendedName>
        <fullName evidence="5">L-lysine N6-monooxygenase MbtG</fullName>
        <ecNumber evidence="4">1.14.13.59</ecNumber>
    </recommendedName>
    <alternativeName>
        <fullName evidence="13">Lysine 6-N-hydroxylase</fullName>
    </alternativeName>
    <alternativeName>
        <fullName evidence="12">Lysine N6-hydroxylase</fullName>
    </alternativeName>
    <alternativeName>
        <fullName evidence="10">Lysine-N-oxygenase</fullName>
    </alternativeName>
    <alternativeName>
        <fullName evidence="11">Mycobactin synthase protein G</fullName>
    </alternativeName>
</protein>
<dbReference type="PANTHER" id="PTHR38663:SF1">
    <property type="entry name" value="L-ORNITHINE N(5)-MONOOXYGENASE"/>
    <property type="match status" value="1"/>
</dbReference>
<comment type="similarity">
    <text evidence="3">Belongs to the lysine N(6)-hydroxylase/L-ornithine N(5)-oxygenase family.</text>
</comment>
<dbReference type="AlphaFoldDB" id="A0A4Y8LN40"/>
<dbReference type="EC" id="1.14.13.59" evidence="4"/>
<evidence type="ECO:0000313" key="16">
    <source>
        <dbReference type="Proteomes" id="UP000297776"/>
    </source>
</evidence>
<keyword evidence="6" id="KW-0285">Flavoprotein</keyword>
<organism evidence="15 16">
    <name type="scientific">Jeotgalibacillus salarius</name>
    <dbReference type="NCBI Taxonomy" id="546023"/>
    <lineage>
        <taxon>Bacteria</taxon>
        <taxon>Bacillati</taxon>
        <taxon>Bacillota</taxon>
        <taxon>Bacilli</taxon>
        <taxon>Bacillales</taxon>
        <taxon>Caryophanaceae</taxon>
        <taxon>Jeotgalibacillus</taxon>
    </lineage>
</organism>
<evidence type="ECO:0000256" key="3">
    <source>
        <dbReference type="ARBA" id="ARBA00007588"/>
    </source>
</evidence>
<keyword evidence="8" id="KW-0521">NADP</keyword>
<accession>A0A4Y8LN40</accession>
<dbReference type="OrthoDB" id="370110at2"/>
<dbReference type="PANTHER" id="PTHR38663">
    <property type="match status" value="1"/>
</dbReference>
<dbReference type="EMBL" id="SORX01000003">
    <property type="protein sequence ID" value="TFE02163.1"/>
    <property type="molecule type" value="Genomic_DNA"/>
</dbReference>
<evidence type="ECO:0000313" key="15">
    <source>
        <dbReference type="EMBL" id="TFE02163.1"/>
    </source>
</evidence>
<name>A0A4Y8LN40_9BACL</name>
<evidence type="ECO:0000256" key="10">
    <source>
        <dbReference type="ARBA" id="ARBA00029939"/>
    </source>
</evidence>
<dbReference type="GO" id="GO:0047091">
    <property type="term" value="F:L-lysine 6-monooxygenase (NADPH) activity"/>
    <property type="evidence" value="ECO:0007669"/>
    <property type="project" value="UniProtKB-EC"/>
</dbReference>
<evidence type="ECO:0000256" key="12">
    <source>
        <dbReference type="ARBA" id="ARBA00032493"/>
    </source>
</evidence>
<evidence type="ECO:0000256" key="11">
    <source>
        <dbReference type="ARBA" id="ARBA00031158"/>
    </source>
</evidence>
<evidence type="ECO:0000256" key="2">
    <source>
        <dbReference type="ARBA" id="ARBA00004924"/>
    </source>
</evidence>
<evidence type="ECO:0000256" key="14">
    <source>
        <dbReference type="ARBA" id="ARBA00048407"/>
    </source>
</evidence>
<dbReference type="Gene3D" id="3.50.50.60">
    <property type="entry name" value="FAD/NAD(P)-binding domain"/>
    <property type="match status" value="1"/>
</dbReference>
<dbReference type="Proteomes" id="UP000297776">
    <property type="component" value="Unassembled WGS sequence"/>
</dbReference>
<dbReference type="Pfam" id="PF13434">
    <property type="entry name" value="Lys_Orn_oxgnase"/>
    <property type="match status" value="1"/>
</dbReference>
<comment type="pathway">
    <text evidence="2">Siderophore biosynthesis.</text>
</comment>
<evidence type="ECO:0000256" key="4">
    <source>
        <dbReference type="ARBA" id="ARBA00013076"/>
    </source>
</evidence>
<dbReference type="InterPro" id="IPR036188">
    <property type="entry name" value="FAD/NAD-bd_sf"/>
</dbReference>
<proteinExistence type="inferred from homology"/>
<evidence type="ECO:0000256" key="5">
    <source>
        <dbReference type="ARBA" id="ARBA00016406"/>
    </source>
</evidence>
<keyword evidence="7" id="KW-0274">FAD</keyword>
<comment type="cofactor">
    <cofactor evidence="1">
        <name>FAD</name>
        <dbReference type="ChEBI" id="CHEBI:57692"/>
    </cofactor>
</comment>
<dbReference type="InterPro" id="IPR025700">
    <property type="entry name" value="Lys/Orn_oxygenase"/>
</dbReference>
<evidence type="ECO:0000256" key="1">
    <source>
        <dbReference type="ARBA" id="ARBA00001974"/>
    </source>
</evidence>
<evidence type="ECO:0000256" key="8">
    <source>
        <dbReference type="ARBA" id="ARBA00022857"/>
    </source>
</evidence>
<sequence length="385" mass="43307">MLEWLIAGGGIHGCTIAAHLLKQKNTSQNQLKIIDPNPEPLAEWKNRTGFIGMPYLRSPGVHHLDVKPFSLKQYGKSYGTETDFYGTYRRPSLYLFNEHCDSLIKKTNLKEVWHEGMLSLIEKMDGYWKVQTKSGDQFYTKNLVISTGVNQKLFLPEWGHTAKKLAANRVSHVFDKQPVKPEGPIIVIGGGISAAHLTIKLARQFPGQVTQLSRHPYRIHDFDSDPGWLGPKYMNGFSKLSLNEKRNTISKARNKGSIPRDLNNKLHHLKEKGRYSFAIGEVETVQYKADAFHIKLGTGQKMTAKTIYFATGFSPEVMNTDFLSDLIKKENLQCAHCGFPIVNQHLEWCDHLFVSGPLAELELGPSSRNIIGAMKAAERITSASC</sequence>
<comment type="caution">
    <text evidence="15">The sequence shown here is derived from an EMBL/GenBank/DDBJ whole genome shotgun (WGS) entry which is preliminary data.</text>
</comment>
<dbReference type="SUPFAM" id="SSF51905">
    <property type="entry name" value="FAD/NAD(P)-binding domain"/>
    <property type="match status" value="2"/>
</dbReference>